<dbReference type="InterPro" id="IPR027417">
    <property type="entry name" value="P-loop_NTPase"/>
</dbReference>
<protein>
    <recommendedName>
        <fullName evidence="5">Sulfotransferase domain-containing protein</fullName>
    </recommendedName>
</protein>
<keyword evidence="2" id="KW-1133">Transmembrane helix</keyword>
<keyword evidence="2" id="KW-0472">Membrane</keyword>
<dbReference type="Proteomes" id="UP001224775">
    <property type="component" value="Unassembled WGS sequence"/>
</dbReference>
<evidence type="ECO:0008006" key="5">
    <source>
        <dbReference type="Google" id="ProtNLM"/>
    </source>
</evidence>
<accession>A0AAD8Y567</accession>
<feature type="transmembrane region" description="Helical" evidence="2">
    <location>
        <begin position="24"/>
        <end position="43"/>
    </location>
</feature>
<dbReference type="Gene3D" id="3.40.50.300">
    <property type="entry name" value="P-loop containing nucleotide triphosphate hydrolases"/>
    <property type="match status" value="1"/>
</dbReference>
<dbReference type="EMBL" id="JATAAI010000017">
    <property type="protein sequence ID" value="KAK1739682.1"/>
    <property type="molecule type" value="Genomic_DNA"/>
</dbReference>
<proteinExistence type="predicted"/>
<keyword evidence="4" id="KW-1185">Reference proteome</keyword>
<evidence type="ECO:0000256" key="1">
    <source>
        <dbReference type="SAM" id="MobiDB-lite"/>
    </source>
</evidence>
<feature type="region of interest" description="Disordered" evidence="1">
    <location>
        <begin position="383"/>
        <end position="407"/>
    </location>
</feature>
<gene>
    <name evidence="3" type="ORF">QTG54_009441</name>
</gene>
<dbReference type="SUPFAM" id="SSF52540">
    <property type="entry name" value="P-loop containing nucleoside triphosphate hydrolases"/>
    <property type="match status" value="1"/>
</dbReference>
<comment type="caution">
    <text evidence="3">The sequence shown here is derived from an EMBL/GenBank/DDBJ whole genome shotgun (WGS) entry which is preliminary data.</text>
</comment>
<dbReference type="AlphaFoldDB" id="A0AAD8Y567"/>
<evidence type="ECO:0000313" key="3">
    <source>
        <dbReference type="EMBL" id="KAK1739682.1"/>
    </source>
</evidence>
<organism evidence="3 4">
    <name type="scientific">Skeletonema marinoi</name>
    <dbReference type="NCBI Taxonomy" id="267567"/>
    <lineage>
        <taxon>Eukaryota</taxon>
        <taxon>Sar</taxon>
        <taxon>Stramenopiles</taxon>
        <taxon>Ochrophyta</taxon>
        <taxon>Bacillariophyta</taxon>
        <taxon>Coscinodiscophyceae</taxon>
        <taxon>Thalassiosirophycidae</taxon>
        <taxon>Thalassiosirales</taxon>
        <taxon>Skeletonemataceae</taxon>
        <taxon>Skeletonema</taxon>
        <taxon>Skeletonema marinoi-dohrnii complex</taxon>
    </lineage>
</organism>
<sequence>MNVKNFDRKFALHHQRSFDGRWQAYLFSAAIGFVFISVQLFAIRDKPISNIANSAKPLQATNRFSHSDISSPYEQIFVVERLPAYQKKKSPEAQQIEKTISPTDRICFVHVGKSGGSTVGCALGFGLHCYNNTKMMDGLLPRRTTNMFHADCYDCYDESANFLFVVRNPLERIKSAFLYERPYGINWLKNLNTMKDARRSIWTVLSGFWKTGSKLGYWARLAPEGLPDNAKLLTIRNEHLLDDWNQIEQYIGGEKDILTPENAEAAFPVINKKNMTKDPSMKIDPYSSPKYLSEESTNALCRHLCNEIVNYKKILRRSVNLNYLQIEESITELRESCGKYADYEEGDCHYDMPDIKGKLFTHRGYVEKVDFAAVQGHKARLENPLPPPKRVIGTEEEQEEKDLLMDDDAYPLPYSL</sequence>
<reference evidence="3" key="1">
    <citation type="submission" date="2023-06" db="EMBL/GenBank/DDBJ databases">
        <title>Survivors Of The Sea: Transcriptome response of Skeletonema marinoi to long-term dormancy.</title>
        <authorList>
            <person name="Pinder M.I.M."/>
            <person name="Kourtchenko O."/>
            <person name="Robertson E.K."/>
            <person name="Larsson T."/>
            <person name="Maumus F."/>
            <person name="Osuna-Cruz C.M."/>
            <person name="Vancaester E."/>
            <person name="Stenow R."/>
            <person name="Vandepoele K."/>
            <person name="Ploug H."/>
            <person name="Bruchert V."/>
            <person name="Godhe A."/>
            <person name="Topel M."/>
        </authorList>
    </citation>
    <scope>NUCLEOTIDE SEQUENCE</scope>
    <source>
        <strain evidence="3">R05AC</strain>
    </source>
</reference>
<keyword evidence="2" id="KW-0812">Transmembrane</keyword>
<feature type="compositionally biased region" description="Acidic residues" evidence="1">
    <location>
        <begin position="394"/>
        <end position="407"/>
    </location>
</feature>
<evidence type="ECO:0000313" key="4">
    <source>
        <dbReference type="Proteomes" id="UP001224775"/>
    </source>
</evidence>
<evidence type="ECO:0000256" key="2">
    <source>
        <dbReference type="SAM" id="Phobius"/>
    </source>
</evidence>
<name>A0AAD8Y567_9STRA</name>